<evidence type="ECO:0008006" key="3">
    <source>
        <dbReference type="Google" id="ProtNLM"/>
    </source>
</evidence>
<dbReference type="InterPro" id="IPR011990">
    <property type="entry name" value="TPR-like_helical_dom_sf"/>
</dbReference>
<dbReference type="EMBL" id="WRPM01000031">
    <property type="protein sequence ID" value="MVT25739.1"/>
    <property type="molecule type" value="Genomic_DNA"/>
</dbReference>
<dbReference type="Gene3D" id="1.25.40.10">
    <property type="entry name" value="Tetratricopeptide repeat domain"/>
    <property type="match status" value="1"/>
</dbReference>
<dbReference type="OrthoDB" id="3701139at2"/>
<evidence type="ECO:0000313" key="1">
    <source>
        <dbReference type="EMBL" id="MVT25739.1"/>
    </source>
</evidence>
<dbReference type="SUPFAM" id="SSF48452">
    <property type="entry name" value="TPR-like"/>
    <property type="match status" value="1"/>
</dbReference>
<sequence>MKFAEMRPSAETLLFNTIPPTATRIMDTASHDRRDALSNDMQTMPPDLSTNLYSAVRERLEEPKQLRDIDDARAAIELAMRLGYLATARRVLSEHQFSIANDQTRPIGVVGLMLMYKLGAPVEVLERLAIEMSKDTEASPTSRMRCAVFLMARKGRLGRLDPGFEQALARAEEVTEETLNTETEFQGLLLKQAFLRAAAFQPFLLGNEVETMRTLEQAVATQESARQAQGFDEVQWRDFAFPLYETLAKTASIYKNHSVWLESTKVLTEVNPGDARAWIARGNALAAKADFEQAVESYRTVETLGGSPTAPARYFTALALLQMEDREGAFESVKMSLLVDPTAEAAKQLHSALRQTMLGETIKGSRE</sequence>
<keyword evidence="2" id="KW-1185">Reference proteome</keyword>
<dbReference type="RefSeq" id="WP_157321948.1">
    <property type="nucleotide sequence ID" value="NZ_WRPM01000031.1"/>
</dbReference>
<evidence type="ECO:0000313" key="2">
    <source>
        <dbReference type="Proteomes" id="UP000460157"/>
    </source>
</evidence>
<dbReference type="Proteomes" id="UP000460157">
    <property type="component" value="Unassembled WGS sequence"/>
</dbReference>
<gene>
    <name evidence="1" type="ORF">GNZ21_05075</name>
</gene>
<organism evidence="1 2">
    <name type="scientific">Nesterenkonia alkaliphila</name>
    <dbReference type="NCBI Taxonomy" id="1463631"/>
    <lineage>
        <taxon>Bacteria</taxon>
        <taxon>Bacillati</taxon>
        <taxon>Actinomycetota</taxon>
        <taxon>Actinomycetes</taxon>
        <taxon>Micrococcales</taxon>
        <taxon>Micrococcaceae</taxon>
        <taxon>Nesterenkonia</taxon>
    </lineage>
</organism>
<dbReference type="SMART" id="SM00028">
    <property type="entry name" value="TPR"/>
    <property type="match status" value="2"/>
</dbReference>
<comment type="caution">
    <text evidence="1">The sequence shown here is derived from an EMBL/GenBank/DDBJ whole genome shotgun (WGS) entry which is preliminary data.</text>
</comment>
<protein>
    <recommendedName>
        <fullName evidence="3">Tetratricopeptide repeat protein</fullName>
    </recommendedName>
</protein>
<proteinExistence type="predicted"/>
<accession>A0A7K1UH25</accession>
<dbReference type="AlphaFoldDB" id="A0A7K1UH25"/>
<reference evidence="1 2" key="1">
    <citation type="submission" date="2019-12" db="EMBL/GenBank/DDBJ databases">
        <title>Nesterenkonia muleiensis sp. nov., a novel actinobacterium isolated from sap of Populus euphratica.</title>
        <authorList>
            <person name="Wang R."/>
        </authorList>
    </citation>
    <scope>NUCLEOTIDE SEQUENCE [LARGE SCALE GENOMIC DNA]</scope>
    <source>
        <strain evidence="1 2">F10</strain>
    </source>
</reference>
<dbReference type="InterPro" id="IPR019734">
    <property type="entry name" value="TPR_rpt"/>
</dbReference>
<name>A0A7K1UH25_9MICC</name>